<dbReference type="PANTHER" id="PTHR42973">
    <property type="entry name" value="BINDING OXIDOREDUCTASE, PUTATIVE (AFU_ORTHOLOGUE AFUA_1G17690)-RELATED"/>
    <property type="match status" value="1"/>
</dbReference>
<dbReference type="InterPro" id="IPR050416">
    <property type="entry name" value="FAD-linked_Oxidoreductase"/>
</dbReference>
<evidence type="ECO:0000313" key="9">
    <source>
        <dbReference type="Proteomes" id="UP001500266"/>
    </source>
</evidence>
<keyword evidence="5" id="KW-0560">Oxidoreductase</keyword>
<evidence type="ECO:0000256" key="1">
    <source>
        <dbReference type="ARBA" id="ARBA00001974"/>
    </source>
</evidence>
<reference evidence="9" key="1">
    <citation type="journal article" date="2019" name="Int. J. Syst. Evol. Microbiol.">
        <title>The Global Catalogue of Microorganisms (GCM) 10K type strain sequencing project: providing services to taxonomists for standard genome sequencing and annotation.</title>
        <authorList>
            <consortium name="The Broad Institute Genomics Platform"/>
            <consortium name="The Broad Institute Genome Sequencing Center for Infectious Disease"/>
            <person name="Wu L."/>
            <person name="Ma J."/>
        </authorList>
    </citation>
    <scope>NUCLEOTIDE SEQUENCE [LARGE SCALE GENOMIC DNA]</scope>
    <source>
        <strain evidence="9">JCM 17316</strain>
    </source>
</reference>
<evidence type="ECO:0000256" key="3">
    <source>
        <dbReference type="ARBA" id="ARBA00022630"/>
    </source>
</evidence>
<evidence type="ECO:0000256" key="5">
    <source>
        <dbReference type="ARBA" id="ARBA00023002"/>
    </source>
</evidence>
<gene>
    <name evidence="8" type="ORF">GCM10022416_61280</name>
</gene>
<proteinExistence type="inferred from homology"/>
<dbReference type="PROSITE" id="PS51257">
    <property type="entry name" value="PROKAR_LIPOPROTEIN"/>
    <property type="match status" value="1"/>
</dbReference>
<dbReference type="SUPFAM" id="SSF56176">
    <property type="entry name" value="FAD-binding/transporter-associated domain-like"/>
    <property type="match status" value="1"/>
</dbReference>
<evidence type="ECO:0000313" key="8">
    <source>
        <dbReference type="EMBL" id="GAA3507908.1"/>
    </source>
</evidence>
<dbReference type="InterPro" id="IPR016169">
    <property type="entry name" value="FAD-bd_PCMH_sub2"/>
</dbReference>
<keyword evidence="4" id="KW-0274">FAD</keyword>
<dbReference type="PROSITE" id="PS00862">
    <property type="entry name" value="OX2_COVAL_FAD"/>
    <property type="match status" value="1"/>
</dbReference>
<dbReference type="InterPro" id="IPR036318">
    <property type="entry name" value="FAD-bd_PCMH-like_sf"/>
</dbReference>
<accession>A0ABP6UJN4</accession>
<dbReference type="InterPro" id="IPR006094">
    <property type="entry name" value="Oxid_FAD_bind_N"/>
</dbReference>
<dbReference type="InterPro" id="IPR012951">
    <property type="entry name" value="BBE"/>
</dbReference>
<dbReference type="Pfam" id="PF08031">
    <property type="entry name" value="BBE"/>
    <property type="match status" value="1"/>
</dbReference>
<dbReference type="PROSITE" id="PS51387">
    <property type="entry name" value="FAD_PCMH"/>
    <property type="match status" value="1"/>
</dbReference>
<evidence type="ECO:0000259" key="7">
    <source>
        <dbReference type="PROSITE" id="PS51387"/>
    </source>
</evidence>
<dbReference type="RefSeq" id="WP_345025285.1">
    <property type="nucleotide sequence ID" value="NZ_BAABDO010000180.1"/>
</dbReference>
<dbReference type="Gene3D" id="3.30.465.10">
    <property type="match status" value="1"/>
</dbReference>
<feature type="domain" description="FAD-binding PCMH-type" evidence="7">
    <location>
        <begin position="82"/>
        <end position="251"/>
    </location>
</feature>
<evidence type="ECO:0000256" key="2">
    <source>
        <dbReference type="ARBA" id="ARBA00005466"/>
    </source>
</evidence>
<dbReference type="InterPro" id="IPR016166">
    <property type="entry name" value="FAD-bd_PCMH"/>
</dbReference>
<dbReference type="Proteomes" id="UP001500266">
    <property type="component" value="Unassembled WGS sequence"/>
</dbReference>
<dbReference type="InterPro" id="IPR006093">
    <property type="entry name" value="Oxy_OxRdtase_FAD_BS"/>
</dbReference>
<keyword evidence="9" id="KW-1185">Reference proteome</keyword>
<dbReference type="InterPro" id="IPR016167">
    <property type="entry name" value="FAD-bd_PCMH_sub1"/>
</dbReference>
<keyword evidence="3" id="KW-0285">Flavoprotein</keyword>
<dbReference type="EMBL" id="BAABDO010000180">
    <property type="protein sequence ID" value="GAA3507908.1"/>
    <property type="molecule type" value="Genomic_DNA"/>
</dbReference>
<dbReference type="Gene3D" id="3.40.462.20">
    <property type="match status" value="1"/>
</dbReference>
<dbReference type="Gene3D" id="3.30.43.10">
    <property type="entry name" value="Uridine Diphospho-n-acetylenolpyruvylglucosamine Reductase, domain 2"/>
    <property type="match status" value="1"/>
</dbReference>
<evidence type="ECO:0000256" key="6">
    <source>
        <dbReference type="SAM" id="MobiDB-lite"/>
    </source>
</evidence>
<sequence length="506" mass="53658">MERRTFLKTTLTASGLTALAAAGCSDDAAPRPARRPTPSRSATARPTGPADWNALERGLKGRLVRPGDGDYDRARRLYIPRYDSVRPAGIAYCATPEDVAECVAFATLRRLPVAVRSGGHNYAGWSTGTGLVVDVSPMDRVRIGGGRAVVGAGTRLIDLYAEAAERGAGVPGGTCPTVSVAGLTLGGGLGVLSRAYGLTCDVLESVRVVTADGRVRECDARRDPDLFWACRGGGGGNFGVAVAFTYRTHAVEDVTTFSVGWPWPRAADVIRGWQRWAPSAPGEVWTSLQINTAPSAGAPTVEVSGAALADPAPHIDRLVAAVGREPSARSSRRRPYLEAMKALGGCSGRSVGACHAQGDLPGQRPEGRFPRTDYAGKSHVALRPLPDGAVDGLVARFARGNGRSGRSVLMDAMGGAIGRVRPGDTAFPNRGGLFVLQYLADGDDRAWLRGTHRVMDAHLRGAAYVNYIDPDLADWRRAYYGANLDRLAKVKAAYDPGRLFRFPQAV</sequence>
<name>A0ABP6UJN4_9ACTN</name>
<feature type="region of interest" description="Disordered" evidence="6">
    <location>
        <begin position="25"/>
        <end position="51"/>
    </location>
</feature>
<organism evidence="8 9">
    <name type="scientific">Actinomadura keratinilytica</name>
    <dbReference type="NCBI Taxonomy" id="547461"/>
    <lineage>
        <taxon>Bacteria</taxon>
        <taxon>Bacillati</taxon>
        <taxon>Actinomycetota</taxon>
        <taxon>Actinomycetes</taxon>
        <taxon>Streptosporangiales</taxon>
        <taxon>Thermomonosporaceae</taxon>
        <taxon>Actinomadura</taxon>
    </lineage>
</organism>
<feature type="compositionally biased region" description="Low complexity" evidence="6">
    <location>
        <begin position="25"/>
        <end position="47"/>
    </location>
</feature>
<evidence type="ECO:0000256" key="4">
    <source>
        <dbReference type="ARBA" id="ARBA00022827"/>
    </source>
</evidence>
<protein>
    <submittedName>
        <fullName evidence="8">FAD-binding oxidoreductase</fullName>
    </submittedName>
</protein>
<dbReference type="PANTHER" id="PTHR42973:SF39">
    <property type="entry name" value="FAD-BINDING PCMH-TYPE DOMAIN-CONTAINING PROTEIN"/>
    <property type="match status" value="1"/>
</dbReference>
<dbReference type="Pfam" id="PF01565">
    <property type="entry name" value="FAD_binding_4"/>
    <property type="match status" value="1"/>
</dbReference>
<comment type="caution">
    <text evidence="8">The sequence shown here is derived from an EMBL/GenBank/DDBJ whole genome shotgun (WGS) entry which is preliminary data.</text>
</comment>
<comment type="similarity">
    <text evidence="2">Belongs to the oxygen-dependent FAD-linked oxidoreductase family.</text>
</comment>
<comment type="cofactor">
    <cofactor evidence="1">
        <name>FAD</name>
        <dbReference type="ChEBI" id="CHEBI:57692"/>
    </cofactor>
</comment>